<evidence type="ECO:0000256" key="7">
    <source>
        <dbReference type="ARBA" id="ARBA00022984"/>
    </source>
</evidence>
<dbReference type="RefSeq" id="WP_179668312.1">
    <property type="nucleotide sequence ID" value="NZ_JACCFP010000001.1"/>
</dbReference>
<evidence type="ECO:0000256" key="4">
    <source>
        <dbReference type="ARBA" id="ARBA00022741"/>
    </source>
</evidence>
<keyword evidence="6 10" id="KW-0133">Cell shape</keyword>
<dbReference type="InterPro" id="IPR005863">
    <property type="entry name" value="UDP-N-AcMur_synth"/>
</dbReference>
<evidence type="ECO:0000256" key="2">
    <source>
        <dbReference type="ARBA" id="ARBA00022598"/>
    </source>
</evidence>
<evidence type="ECO:0000256" key="8">
    <source>
        <dbReference type="ARBA" id="ARBA00023306"/>
    </source>
</evidence>
<dbReference type="InterPro" id="IPR036565">
    <property type="entry name" value="Mur-like_cat_sf"/>
</dbReference>
<comment type="pathway">
    <text evidence="10 11">Cell wall biogenesis; peptidoglycan biosynthesis.</text>
</comment>
<evidence type="ECO:0000256" key="9">
    <source>
        <dbReference type="ARBA" id="ARBA00023316"/>
    </source>
</evidence>
<comment type="caution">
    <text evidence="10">Lacks conserved residue(s) required for the propagation of feature annotation.</text>
</comment>
<dbReference type="InterPro" id="IPR004101">
    <property type="entry name" value="Mur_ligase_C"/>
</dbReference>
<dbReference type="InterPro" id="IPR013221">
    <property type="entry name" value="Mur_ligase_cen"/>
</dbReference>
<dbReference type="Pfam" id="PF08245">
    <property type="entry name" value="Mur_ligase_M"/>
    <property type="match status" value="1"/>
</dbReference>
<dbReference type="SUPFAM" id="SSF53623">
    <property type="entry name" value="MurD-like peptide ligases, catalytic domain"/>
    <property type="match status" value="1"/>
</dbReference>
<dbReference type="Gene3D" id="3.90.190.20">
    <property type="entry name" value="Mur ligase, C-terminal domain"/>
    <property type="match status" value="1"/>
</dbReference>
<organism evidence="14 15">
    <name type="scientific">Nocardioides thalensis</name>
    <dbReference type="NCBI Taxonomy" id="1914755"/>
    <lineage>
        <taxon>Bacteria</taxon>
        <taxon>Bacillati</taxon>
        <taxon>Actinomycetota</taxon>
        <taxon>Actinomycetes</taxon>
        <taxon>Propionibacteriales</taxon>
        <taxon>Nocardioidaceae</taxon>
        <taxon>Nocardioides</taxon>
    </lineage>
</organism>
<dbReference type="GO" id="GO:0008360">
    <property type="term" value="P:regulation of cell shape"/>
    <property type="evidence" value="ECO:0007669"/>
    <property type="project" value="UniProtKB-KW"/>
</dbReference>
<comment type="similarity">
    <text evidence="10">Belongs to the MurCDEF family. MurF subfamily.</text>
</comment>
<evidence type="ECO:0000256" key="3">
    <source>
        <dbReference type="ARBA" id="ARBA00022618"/>
    </source>
</evidence>
<dbReference type="Proteomes" id="UP000530424">
    <property type="component" value="Unassembled WGS sequence"/>
</dbReference>
<name>A0A853C3K5_9ACTN</name>
<dbReference type="SUPFAM" id="SSF63418">
    <property type="entry name" value="MurE/MurF N-terminal domain"/>
    <property type="match status" value="1"/>
</dbReference>
<dbReference type="InterPro" id="IPR035911">
    <property type="entry name" value="MurE/MurF_N"/>
</dbReference>
<keyword evidence="15" id="KW-1185">Reference proteome</keyword>
<comment type="catalytic activity">
    <reaction evidence="10 11">
        <text>D-alanyl-D-alanine + UDP-N-acetyl-alpha-D-muramoyl-L-alanyl-gamma-D-glutamyl-meso-2,6-diaminopimelate + ATP = UDP-N-acetyl-alpha-D-muramoyl-L-alanyl-gamma-D-glutamyl-meso-2,6-diaminopimeloyl-D-alanyl-D-alanine + ADP + phosphate + H(+)</text>
        <dbReference type="Rhea" id="RHEA:28374"/>
        <dbReference type="ChEBI" id="CHEBI:15378"/>
        <dbReference type="ChEBI" id="CHEBI:30616"/>
        <dbReference type="ChEBI" id="CHEBI:43474"/>
        <dbReference type="ChEBI" id="CHEBI:57822"/>
        <dbReference type="ChEBI" id="CHEBI:61386"/>
        <dbReference type="ChEBI" id="CHEBI:83905"/>
        <dbReference type="ChEBI" id="CHEBI:456216"/>
        <dbReference type="EC" id="6.3.2.10"/>
    </reaction>
</comment>
<keyword evidence="4 10" id="KW-0547">Nucleotide-binding</keyword>
<dbReference type="Gene3D" id="3.40.1190.10">
    <property type="entry name" value="Mur-like, catalytic domain"/>
    <property type="match status" value="1"/>
</dbReference>
<proteinExistence type="inferred from homology"/>
<dbReference type="Pfam" id="PF02875">
    <property type="entry name" value="Mur_ligase_C"/>
    <property type="match status" value="1"/>
</dbReference>
<dbReference type="NCBIfam" id="TIGR01143">
    <property type="entry name" value="murF"/>
    <property type="match status" value="1"/>
</dbReference>
<protein>
    <recommendedName>
        <fullName evidence="10 11">UDP-N-acetylmuramoyl-tripeptide--D-alanyl-D-alanine ligase</fullName>
        <ecNumber evidence="10 11">6.3.2.10</ecNumber>
    </recommendedName>
    <alternativeName>
        <fullName evidence="10">D-alanyl-D-alanine-adding enzyme</fullName>
    </alternativeName>
</protein>
<dbReference type="GO" id="GO:0071555">
    <property type="term" value="P:cell wall organization"/>
    <property type="evidence" value="ECO:0007669"/>
    <property type="project" value="UniProtKB-KW"/>
</dbReference>
<dbReference type="Gene3D" id="3.40.1390.10">
    <property type="entry name" value="MurE/MurF, N-terminal domain"/>
    <property type="match status" value="1"/>
</dbReference>
<dbReference type="PANTHER" id="PTHR43024">
    <property type="entry name" value="UDP-N-ACETYLMURAMOYL-TRIPEPTIDE--D-ALANYL-D-ALANINE LIGASE"/>
    <property type="match status" value="1"/>
</dbReference>
<dbReference type="PANTHER" id="PTHR43024:SF1">
    <property type="entry name" value="UDP-N-ACETYLMURAMOYL-TRIPEPTIDE--D-ALANYL-D-ALANINE LIGASE"/>
    <property type="match status" value="1"/>
</dbReference>
<evidence type="ECO:0000256" key="5">
    <source>
        <dbReference type="ARBA" id="ARBA00022840"/>
    </source>
</evidence>
<dbReference type="AlphaFoldDB" id="A0A853C3K5"/>
<dbReference type="GO" id="GO:0009252">
    <property type="term" value="P:peptidoglycan biosynthetic process"/>
    <property type="evidence" value="ECO:0007669"/>
    <property type="project" value="UniProtKB-UniRule"/>
</dbReference>
<evidence type="ECO:0000313" key="15">
    <source>
        <dbReference type="Proteomes" id="UP000530424"/>
    </source>
</evidence>
<comment type="caution">
    <text evidence="14">The sequence shown here is derived from an EMBL/GenBank/DDBJ whole genome shotgun (WGS) entry which is preliminary data.</text>
</comment>
<evidence type="ECO:0000256" key="10">
    <source>
        <dbReference type="HAMAP-Rule" id="MF_02019"/>
    </source>
</evidence>
<comment type="function">
    <text evidence="10 11">Involved in cell wall formation. Catalyzes the final step in the synthesis of UDP-N-acetylmuramoyl-pentapeptide, the precursor of murein.</text>
</comment>
<keyword evidence="3 10" id="KW-0132">Cell division</keyword>
<dbReference type="HAMAP" id="MF_02019">
    <property type="entry name" value="MurF"/>
    <property type="match status" value="1"/>
</dbReference>
<dbReference type="EC" id="6.3.2.10" evidence="10 11"/>
<keyword evidence="9 10" id="KW-0961">Cell wall biogenesis/degradation</keyword>
<sequence>MIPMTLDEIAAVVGGSVHGPGETLVGGAPYVDSRSPVADGLFVAVVGERVDGHAYAAGAHVVLGSRPTEAPTVVVDDPVAALGRLARHVVDRLRAAGTTVYALTGSQGKTGTKDYLAGVLRVLAGDEHVVATTANNNNELGVPLTALRATAETRHLVLEMGARGIGHIAYLCTIAPPDVAAVINVGTAHVGEFGGREAIAQAKGEIVEALGPDGVAVLNADDDYTAAMAPRTKARVLTFGTDGDVAWRGVELDELGRPSYELGHGGEWLPVRLRQTGAHQVLNAAAAAAMAIGGGAGVAEVAEALATLEAASPWRMELRERADGLVVLNDAYNANPESMRAALDALVAIGERSGRRTFAVLGEMKELGPEHDEGHRSVGAHAARAGVDVVIVVGDAAAGIAEGAASVTADVSSAPLVVRTVGRDEAAAWVRQNAGAGDVVLVKASRGAALEWVAARLLGSDLDVKGGTP</sequence>
<evidence type="ECO:0000313" key="14">
    <source>
        <dbReference type="EMBL" id="NYJ01879.1"/>
    </source>
</evidence>
<dbReference type="InterPro" id="IPR051046">
    <property type="entry name" value="MurCDEF_CellWall_CoF430Synth"/>
</dbReference>
<evidence type="ECO:0000256" key="1">
    <source>
        <dbReference type="ARBA" id="ARBA00022490"/>
    </source>
</evidence>
<keyword evidence="1 10" id="KW-0963">Cytoplasm</keyword>
<keyword evidence="2 10" id="KW-0436">Ligase</keyword>
<feature type="domain" description="Mur ligase central" evidence="13">
    <location>
        <begin position="104"/>
        <end position="291"/>
    </location>
</feature>
<keyword evidence="5 10" id="KW-0067">ATP-binding</keyword>
<comment type="subcellular location">
    <subcellularLocation>
        <location evidence="10 11">Cytoplasm</location>
    </subcellularLocation>
</comment>
<evidence type="ECO:0000256" key="6">
    <source>
        <dbReference type="ARBA" id="ARBA00022960"/>
    </source>
</evidence>
<dbReference type="GO" id="GO:0005737">
    <property type="term" value="C:cytoplasm"/>
    <property type="evidence" value="ECO:0007669"/>
    <property type="project" value="UniProtKB-SubCell"/>
</dbReference>
<feature type="domain" description="Mur ligase C-terminal" evidence="12">
    <location>
        <begin position="315"/>
        <end position="446"/>
    </location>
</feature>
<accession>A0A853C3K5</accession>
<dbReference type="EMBL" id="JACCFP010000001">
    <property type="protein sequence ID" value="NYJ01879.1"/>
    <property type="molecule type" value="Genomic_DNA"/>
</dbReference>
<dbReference type="SUPFAM" id="SSF53244">
    <property type="entry name" value="MurD-like peptide ligases, peptide-binding domain"/>
    <property type="match status" value="1"/>
</dbReference>
<gene>
    <name evidence="10" type="primary">murF</name>
    <name evidence="14" type="ORF">HNR19_002577</name>
</gene>
<reference evidence="14 15" key="1">
    <citation type="submission" date="2020-07" db="EMBL/GenBank/DDBJ databases">
        <title>Sequencing the genomes of 1000 actinobacteria strains.</title>
        <authorList>
            <person name="Klenk H.-P."/>
        </authorList>
    </citation>
    <scope>NUCLEOTIDE SEQUENCE [LARGE SCALE GENOMIC DNA]</scope>
    <source>
        <strain evidence="14 15">DSM 103833</strain>
    </source>
</reference>
<dbReference type="GO" id="GO:0051301">
    <property type="term" value="P:cell division"/>
    <property type="evidence" value="ECO:0007669"/>
    <property type="project" value="UniProtKB-KW"/>
</dbReference>
<evidence type="ECO:0000259" key="12">
    <source>
        <dbReference type="Pfam" id="PF02875"/>
    </source>
</evidence>
<keyword evidence="8 10" id="KW-0131">Cell cycle</keyword>
<dbReference type="GO" id="GO:0047480">
    <property type="term" value="F:UDP-N-acetylmuramoyl-tripeptide-D-alanyl-D-alanine ligase activity"/>
    <property type="evidence" value="ECO:0007669"/>
    <property type="project" value="UniProtKB-UniRule"/>
</dbReference>
<evidence type="ECO:0000256" key="11">
    <source>
        <dbReference type="RuleBase" id="RU004136"/>
    </source>
</evidence>
<dbReference type="InterPro" id="IPR036615">
    <property type="entry name" value="Mur_ligase_C_dom_sf"/>
</dbReference>
<evidence type="ECO:0000259" key="13">
    <source>
        <dbReference type="Pfam" id="PF08245"/>
    </source>
</evidence>
<keyword evidence="7 10" id="KW-0573">Peptidoglycan synthesis</keyword>
<dbReference type="GO" id="GO:0005524">
    <property type="term" value="F:ATP binding"/>
    <property type="evidence" value="ECO:0007669"/>
    <property type="project" value="UniProtKB-UniRule"/>
</dbReference>
<dbReference type="UniPathway" id="UPA00219"/>